<accession>A0A183C001</accession>
<reference evidence="2" key="3">
    <citation type="submission" date="2016-06" db="UniProtKB">
        <authorList>
            <consortium name="WormBaseParasite"/>
        </authorList>
    </citation>
    <scope>IDENTIFICATION</scope>
</reference>
<dbReference type="WBParaSite" id="GPLIN_000619300">
    <property type="protein sequence ID" value="GPLIN_000619300"/>
    <property type="gene ID" value="GPLIN_000619300"/>
</dbReference>
<organism evidence="1 2">
    <name type="scientific">Globodera pallida</name>
    <name type="common">Potato cyst nematode worm</name>
    <name type="synonym">Heterodera pallida</name>
    <dbReference type="NCBI Taxonomy" id="36090"/>
    <lineage>
        <taxon>Eukaryota</taxon>
        <taxon>Metazoa</taxon>
        <taxon>Ecdysozoa</taxon>
        <taxon>Nematoda</taxon>
        <taxon>Chromadorea</taxon>
        <taxon>Rhabditida</taxon>
        <taxon>Tylenchina</taxon>
        <taxon>Tylenchomorpha</taxon>
        <taxon>Tylenchoidea</taxon>
        <taxon>Heteroderidae</taxon>
        <taxon>Heteroderinae</taxon>
        <taxon>Globodera</taxon>
    </lineage>
</organism>
<dbReference type="Proteomes" id="UP000050741">
    <property type="component" value="Unassembled WGS sequence"/>
</dbReference>
<protein>
    <submittedName>
        <fullName evidence="2">Secreted protein</fullName>
    </submittedName>
</protein>
<sequence>MSWPRLFSTWFINSRPVRPLAFRNGYGWMRLPLFRAMFTDFTQNFPSAGTHDFPNMSVTCFRTGPLLCMSNYGAYHGRD</sequence>
<keyword evidence="1" id="KW-1185">Reference proteome</keyword>
<reference evidence="1" key="1">
    <citation type="submission" date="2013-12" db="EMBL/GenBank/DDBJ databases">
        <authorList>
            <person name="Aslett M."/>
        </authorList>
    </citation>
    <scope>NUCLEOTIDE SEQUENCE [LARGE SCALE GENOMIC DNA]</scope>
    <source>
        <strain evidence="1">Lindley</strain>
    </source>
</reference>
<reference evidence="1" key="2">
    <citation type="submission" date="2014-05" db="EMBL/GenBank/DDBJ databases">
        <title>The genome and life-stage specific transcriptomes of Globodera pallida elucidate key aspects of plant parasitism by a cyst nematode.</title>
        <authorList>
            <person name="Cotton J.A."/>
            <person name="Lilley C.J."/>
            <person name="Jones L.M."/>
            <person name="Kikuchi T."/>
            <person name="Reid A.J."/>
            <person name="Thorpe P."/>
            <person name="Tsai I.J."/>
            <person name="Beasley H."/>
            <person name="Blok V."/>
            <person name="Cock P.J.A."/>
            <person name="Van den Akker S.E."/>
            <person name="Holroyd N."/>
            <person name="Hunt M."/>
            <person name="Mantelin S."/>
            <person name="Naghra H."/>
            <person name="Pain A."/>
            <person name="Palomares-Rius J.E."/>
            <person name="Zarowiecki M."/>
            <person name="Berriman M."/>
            <person name="Jones J.T."/>
            <person name="Urwin P.E."/>
        </authorList>
    </citation>
    <scope>NUCLEOTIDE SEQUENCE [LARGE SCALE GENOMIC DNA]</scope>
    <source>
        <strain evidence="1">Lindley</strain>
    </source>
</reference>
<name>A0A183C001_GLOPA</name>
<dbReference type="AlphaFoldDB" id="A0A183C001"/>
<evidence type="ECO:0000313" key="2">
    <source>
        <dbReference type="WBParaSite" id="GPLIN_000619300"/>
    </source>
</evidence>
<evidence type="ECO:0000313" key="1">
    <source>
        <dbReference type="Proteomes" id="UP000050741"/>
    </source>
</evidence>
<proteinExistence type="predicted"/>